<name>A0AAX2TMD7_NEIGO</name>
<organism evidence="1 2">
    <name type="scientific">Neisseria gonorrhoeae</name>
    <dbReference type="NCBI Taxonomy" id="485"/>
    <lineage>
        <taxon>Bacteria</taxon>
        <taxon>Pseudomonadati</taxon>
        <taxon>Pseudomonadota</taxon>
        <taxon>Betaproteobacteria</taxon>
        <taxon>Neisseriales</taxon>
        <taxon>Neisseriaceae</taxon>
        <taxon>Neisseria</taxon>
    </lineage>
</organism>
<protein>
    <submittedName>
        <fullName evidence="1">Uncharacterized protein</fullName>
    </submittedName>
</protein>
<dbReference type="EMBL" id="SUQX01000039">
    <property type="protein sequence ID" value="TJX04212.1"/>
    <property type="molecule type" value="Genomic_DNA"/>
</dbReference>
<accession>A0AAX2TMD7</accession>
<comment type="caution">
    <text evidence="1">The sequence shown here is derived from an EMBL/GenBank/DDBJ whole genome shotgun (WGS) entry which is preliminary data.</text>
</comment>
<evidence type="ECO:0000313" key="2">
    <source>
        <dbReference type="Proteomes" id="UP000307092"/>
    </source>
</evidence>
<proteinExistence type="predicted"/>
<evidence type="ECO:0000313" key="1">
    <source>
        <dbReference type="EMBL" id="TJX04212.1"/>
    </source>
</evidence>
<dbReference type="AlphaFoldDB" id="A0AAX2TMD7"/>
<gene>
    <name evidence="1" type="ORF">E8M63_11945</name>
</gene>
<sequence>MKLRRLIMEMQLDKQTLTVVVRNSEPVELSVFAQSMMSLADDYESMCGSAGSHARLYIKEIRQGSIIAELAPLLPLAGTLFEGAGQILAYAKNFIEITDWLMGKGKEPAGVTDSQIRNIANIMQPAASDKNGSIEINVNDNNGSVVNNITYNYFAANTVQNQARRILGERAEASESGDYGQMVMYFVQAAPTKETNQAVIEGIYSRPVKILIPEHIKREMFAEPYPFEKYYIVDVSVQTARGKPRLYKVTGYHGVVDGDD</sequence>
<reference evidence="1 2" key="1">
    <citation type="submission" date="2019-04" db="EMBL/GenBank/DDBJ databases">
        <title>The CDC panel for molecular diagnostics of ciprofloxacin resistance and its use for research and clinical development.</title>
        <authorList>
            <person name="Liu H."/>
            <person name="Tang K."/>
            <person name="Pham C."/>
            <person name="Schmerer M."/>
        </authorList>
    </citation>
    <scope>NUCLEOTIDE SEQUENCE [LARGE SCALE GENOMIC DNA]</scope>
    <source>
        <strain evidence="1 2">LRRBGS_0742</strain>
    </source>
</reference>
<dbReference type="Proteomes" id="UP000307092">
    <property type="component" value="Unassembled WGS sequence"/>
</dbReference>